<proteinExistence type="predicted"/>
<dbReference type="VEuPathDB" id="FungiDB:SDRG_16197"/>
<accession>T0PKN4</accession>
<evidence type="ECO:0000313" key="7">
    <source>
        <dbReference type="EMBL" id="EQC25939.1"/>
    </source>
</evidence>
<dbReference type="InterPro" id="IPR000306">
    <property type="entry name" value="Znf_FYVE"/>
</dbReference>
<reference evidence="7 8" key="1">
    <citation type="submission" date="2012-04" db="EMBL/GenBank/DDBJ databases">
        <title>The Genome Sequence of Saprolegnia declina VS20.</title>
        <authorList>
            <consortium name="The Broad Institute Genome Sequencing Platform"/>
            <person name="Russ C."/>
            <person name="Nusbaum C."/>
            <person name="Tyler B."/>
            <person name="van West P."/>
            <person name="Dieguez-Uribeondo J."/>
            <person name="de Bruijn I."/>
            <person name="Tripathy S."/>
            <person name="Jiang R."/>
            <person name="Young S.K."/>
            <person name="Zeng Q."/>
            <person name="Gargeya S."/>
            <person name="Fitzgerald M."/>
            <person name="Haas B."/>
            <person name="Abouelleil A."/>
            <person name="Alvarado L."/>
            <person name="Arachchi H.M."/>
            <person name="Berlin A."/>
            <person name="Chapman S.B."/>
            <person name="Goldberg J."/>
            <person name="Griggs A."/>
            <person name="Gujja S."/>
            <person name="Hansen M."/>
            <person name="Howarth C."/>
            <person name="Imamovic A."/>
            <person name="Larimer J."/>
            <person name="McCowen C."/>
            <person name="Montmayeur A."/>
            <person name="Murphy C."/>
            <person name="Neiman D."/>
            <person name="Pearson M."/>
            <person name="Priest M."/>
            <person name="Roberts A."/>
            <person name="Saif S."/>
            <person name="Shea T."/>
            <person name="Sisk P."/>
            <person name="Sykes S."/>
            <person name="Wortman J."/>
            <person name="Nusbaum C."/>
            <person name="Birren B."/>
        </authorList>
    </citation>
    <scope>NUCLEOTIDE SEQUENCE [LARGE SCALE GENOMIC DNA]</scope>
    <source>
        <strain evidence="7 8">VS20</strain>
    </source>
</reference>
<keyword evidence="2 4" id="KW-0863">Zinc-finger</keyword>
<evidence type="ECO:0000259" key="6">
    <source>
        <dbReference type="PROSITE" id="PS50178"/>
    </source>
</evidence>
<sequence>MPTDQPLGTVHWTDLKRGDEWVDDDARPSCYTCDRKFTPFRRRHHCRMCGEVVCAACTGFVNMVPAGGPPRSIRICTGCILKNRARYATDRPEHHRSAATSVPRPLAAMAISAPGKRSQRHRGPKASQATMLMQSDRPRVSDASSDLGTSGDVAWDDGDGMLHISASSISISSAIASLPPPPVPTNEAARLAALHKFQILDTPPERAYQAISDLLAKGYNCPYAGVSFVDADRIWYKAVTGIHVDALPRAVSFCSHAIMSLQPTVILDATTDVRVQNNPLVTSETHIQFYAAAPIVADGQHVIGTVFVFDTKPHKAMIAEAYLTSMATMVRKQLEARINQAPRVIVSAPPPTALVAPPAPTALVAPPAWRGQDATPHEMHSMLATLLDRTKDVQAQLASQRATQP</sequence>
<dbReference type="SUPFAM" id="SSF57903">
    <property type="entry name" value="FYVE/PHD zinc finger"/>
    <property type="match status" value="1"/>
</dbReference>
<dbReference type="InterPro" id="IPR013083">
    <property type="entry name" value="Znf_RING/FYVE/PHD"/>
</dbReference>
<dbReference type="InterPro" id="IPR029016">
    <property type="entry name" value="GAF-like_dom_sf"/>
</dbReference>
<dbReference type="CDD" id="cd00065">
    <property type="entry name" value="FYVE_like_SF"/>
    <property type="match status" value="1"/>
</dbReference>
<keyword evidence="8" id="KW-1185">Reference proteome</keyword>
<dbReference type="GO" id="GO:0008270">
    <property type="term" value="F:zinc ion binding"/>
    <property type="evidence" value="ECO:0007669"/>
    <property type="project" value="UniProtKB-KW"/>
</dbReference>
<evidence type="ECO:0000256" key="4">
    <source>
        <dbReference type="PROSITE-ProRule" id="PRU00091"/>
    </source>
</evidence>
<evidence type="ECO:0000313" key="8">
    <source>
        <dbReference type="Proteomes" id="UP000030762"/>
    </source>
</evidence>
<feature type="domain" description="FYVE-type" evidence="6">
    <location>
        <begin position="24"/>
        <end position="84"/>
    </location>
</feature>
<dbReference type="OrthoDB" id="660555at2759"/>
<dbReference type="Gene3D" id="3.30.40.10">
    <property type="entry name" value="Zinc/RING finger domain, C3HC4 (zinc finger)"/>
    <property type="match status" value="1"/>
</dbReference>
<dbReference type="InParanoid" id="T0PKN4"/>
<protein>
    <recommendedName>
        <fullName evidence="6">FYVE-type domain-containing protein</fullName>
    </recommendedName>
</protein>
<feature type="region of interest" description="Disordered" evidence="5">
    <location>
        <begin position="112"/>
        <end position="147"/>
    </location>
</feature>
<dbReference type="Gene3D" id="3.30.450.40">
    <property type="match status" value="1"/>
</dbReference>
<dbReference type="Proteomes" id="UP000030762">
    <property type="component" value="Unassembled WGS sequence"/>
</dbReference>
<dbReference type="GeneID" id="19956924"/>
<dbReference type="InterPro" id="IPR003018">
    <property type="entry name" value="GAF"/>
</dbReference>
<dbReference type="PANTHER" id="PTHR43102:SF2">
    <property type="entry name" value="GAF DOMAIN-CONTAINING PROTEIN"/>
    <property type="match status" value="1"/>
</dbReference>
<evidence type="ECO:0000256" key="1">
    <source>
        <dbReference type="ARBA" id="ARBA00022723"/>
    </source>
</evidence>
<dbReference type="EMBL" id="JH767249">
    <property type="protein sequence ID" value="EQC25939.1"/>
    <property type="molecule type" value="Genomic_DNA"/>
</dbReference>
<dbReference type="PROSITE" id="PS50178">
    <property type="entry name" value="ZF_FYVE"/>
    <property type="match status" value="1"/>
</dbReference>
<dbReference type="Pfam" id="PF01590">
    <property type="entry name" value="GAF"/>
    <property type="match status" value="1"/>
</dbReference>
<dbReference type="SUPFAM" id="SSF55781">
    <property type="entry name" value="GAF domain-like"/>
    <property type="match status" value="1"/>
</dbReference>
<organism evidence="7 8">
    <name type="scientific">Saprolegnia diclina (strain VS20)</name>
    <dbReference type="NCBI Taxonomy" id="1156394"/>
    <lineage>
        <taxon>Eukaryota</taxon>
        <taxon>Sar</taxon>
        <taxon>Stramenopiles</taxon>
        <taxon>Oomycota</taxon>
        <taxon>Saprolegniomycetes</taxon>
        <taxon>Saprolegniales</taxon>
        <taxon>Saprolegniaceae</taxon>
        <taxon>Saprolegnia</taxon>
    </lineage>
</organism>
<name>T0PKN4_SAPDV</name>
<dbReference type="SMART" id="SM00064">
    <property type="entry name" value="FYVE"/>
    <property type="match status" value="1"/>
</dbReference>
<evidence type="ECO:0000256" key="5">
    <source>
        <dbReference type="SAM" id="MobiDB-lite"/>
    </source>
</evidence>
<dbReference type="AlphaFoldDB" id="T0PKN4"/>
<gene>
    <name evidence="7" type="ORF">SDRG_16197</name>
</gene>
<keyword evidence="1" id="KW-0479">Metal-binding</keyword>
<keyword evidence="3" id="KW-0862">Zinc</keyword>
<dbReference type="InterPro" id="IPR017455">
    <property type="entry name" value="Znf_FYVE-rel"/>
</dbReference>
<evidence type="ECO:0000256" key="3">
    <source>
        <dbReference type="ARBA" id="ARBA00022833"/>
    </source>
</evidence>
<dbReference type="eggNOG" id="KOG1819">
    <property type="taxonomic scope" value="Eukaryota"/>
</dbReference>
<dbReference type="Pfam" id="PF01363">
    <property type="entry name" value="FYVE"/>
    <property type="match status" value="1"/>
</dbReference>
<dbReference type="OMA" id="SIRICTG"/>
<dbReference type="RefSeq" id="XP_008620619.1">
    <property type="nucleotide sequence ID" value="XM_008622397.1"/>
</dbReference>
<dbReference type="PANTHER" id="PTHR43102">
    <property type="entry name" value="SLR1143 PROTEIN"/>
    <property type="match status" value="1"/>
</dbReference>
<evidence type="ECO:0000256" key="2">
    <source>
        <dbReference type="ARBA" id="ARBA00022771"/>
    </source>
</evidence>
<dbReference type="InterPro" id="IPR011011">
    <property type="entry name" value="Znf_FYVE_PHD"/>
</dbReference>
<dbReference type="STRING" id="1156394.T0PKN4"/>